<keyword evidence="8" id="KW-1185">Reference proteome</keyword>
<gene>
    <name evidence="7" type="ORF">CSUI_003779</name>
</gene>
<feature type="region of interest" description="Disordered" evidence="6">
    <location>
        <begin position="387"/>
        <end position="408"/>
    </location>
</feature>
<protein>
    <submittedName>
        <fullName evidence="7">Solute carrier family member 38</fullName>
    </submittedName>
</protein>
<comment type="similarity">
    <text evidence="5">Belongs to the mitochondrial carrier (TC 2.A.29) family.</text>
</comment>
<feature type="repeat" description="Solcar" evidence="4">
    <location>
        <begin position="279"/>
        <end position="368"/>
    </location>
</feature>
<dbReference type="Pfam" id="PF00153">
    <property type="entry name" value="Mito_carr"/>
    <property type="match status" value="1"/>
</dbReference>
<keyword evidence="5" id="KW-0813">Transport</keyword>
<accession>A0A2C6L171</accession>
<evidence type="ECO:0000256" key="6">
    <source>
        <dbReference type="SAM" id="MobiDB-lite"/>
    </source>
</evidence>
<dbReference type="GO" id="GO:0016020">
    <property type="term" value="C:membrane"/>
    <property type="evidence" value="ECO:0007669"/>
    <property type="project" value="UniProtKB-SubCell"/>
</dbReference>
<reference evidence="7 8" key="1">
    <citation type="journal article" date="2017" name="Int. J. Parasitol.">
        <title>The genome of the protozoan parasite Cystoisospora suis and a reverse vaccinology approach to identify vaccine candidates.</title>
        <authorList>
            <person name="Palmieri N."/>
            <person name="Shrestha A."/>
            <person name="Ruttkowski B."/>
            <person name="Beck T."/>
            <person name="Vogl C."/>
            <person name="Tomley F."/>
            <person name="Blake D.P."/>
            <person name="Joachim A."/>
        </authorList>
    </citation>
    <scope>NUCLEOTIDE SEQUENCE [LARGE SCALE GENOMIC DNA]</scope>
    <source>
        <strain evidence="7 8">Wien I</strain>
    </source>
</reference>
<dbReference type="GO" id="GO:1904983">
    <property type="term" value="P:glycine import into mitochondrion"/>
    <property type="evidence" value="ECO:0007669"/>
    <property type="project" value="TreeGrafter"/>
</dbReference>
<dbReference type="Gene3D" id="1.50.40.10">
    <property type="entry name" value="Mitochondrial carrier domain"/>
    <property type="match status" value="1"/>
</dbReference>
<dbReference type="GeneID" id="94427185"/>
<dbReference type="GO" id="GO:0005739">
    <property type="term" value="C:mitochondrion"/>
    <property type="evidence" value="ECO:0007669"/>
    <property type="project" value="TreeGrafter"/>
</dbReference>
<organism evidence="7 8">
    <name type="scientific">Cystoisospora suis</name>
    <dbReference type="NCBI Taxonomy" id="483139"/>
    <lineage>
        <taxon>Eukaryota</taxon>
        <taxon>Sar</taxon>
        <taxon>Alveolata</taxon>
        <taxon>Apicomplexa</taxon>
        <taxon>Conoidasida</taxon>
        <taxon>Coccidia</taxon>
        <taxon>Eucoccidiorida</taxon>
        <taxon>Eimeriorina</taxon>
        <taxon>Sarcocystidae</taxon>
        <taxon>Cystoisospora</taxon>
    </lineage>
</organism>
<keyword evidence="3 4" id="KW-0472">Membrane</keyword>
<keyword evidence="2 4" id="KW-0812">Transmembrane</keyword>
<dbReference type="OrthoDB" id="310160at2759"/>
<proteinExistence type="inferred from homology"/>
<evidence type="ECO:0000313" key="7">
    <source>
        <dbReference type="EMBL" id="PHJ22369.1"/>
    </source>
</evidence>
<dbReference type="PROSITE" id="PS50920">
    <property type="entry name" value="SOLCAR"/>
    <property type="match status" value="1"/>
</dbReference>
<evidence type="ECO:0000256" key="5">
    <source>
        <dbReference type="RuleBase" id="RU000488"/>
    </source>
</evidence>
<evidence type="ECO:0000256" key="1">
    <source>
        <dbReference type="ARBA" id="ARBA00004141"/>
    </source>
</evidence>
<comment type="subcellular location">
    <subcellularLocation>
        <location evidence="1">Membrane</location>
        <topology evidence="1">Multi-pass membrane protein</topology>
    </subcellularLocation>
</comment>
<evidence type="ECO:0000256" key="3">
    <source>
        <dbReference type="ARBA" id="ARBA00023136"/>
    </source>
</evidence>
<dbReference type="InterPro" id="IPR018108">
    <property type="entry name" value="MCP_transmembrane"/>
</dbReference>
<evidence type="ECO:0000256" key="4">
    <source>
        <dbReference type="PROSITE-ProRule" id="PRU00282"/>
    </source>
</evidence>
<dbReference type="Proteomes" id="UP000221165">
    <property type="component" value="Unassembled WGS sequence"/>
</dbReference>
<dbReference type="AlphaFoldDB" id="A0A2C6L171"/>
<dbReference type="EMBL" id="MIGC01001709">
    <property type="protein sequence ID" value="PHJ22369.1"/>
    <property type="molecule type" value="Genomic_DNA"/>
</dbReference>
<evidence type="ECO:0000313" key="8">
    <source>
        <dbReference type="Proteomes" id="UP000221165"/>
    </source>
</evidence>
<dbReference type="SUPFAM" id="SSF103506">
    <property type="entry name" value="Mitochondrial carrier"/>
    <property type="match status" value="1"/>
</dbReference>
<dbReference type="PANTHER" id="PTHR46181">
    <property type="entry name" value="MITOCHONDRIAL GLYCINE TRANSPORTER"/>
    <property type="match status" value="1"/>
</dbReference>
<feature type="region of interest" description="Disordered" evidence="6">
    <location>
        <begin position="69"/>
        <end position="96"/>
    </location>
</feature>
<dbReference type="PANTHER" id="PTHR46181:SF3">
    <property type="entry name" value="MITOCHONDRIAL GLYCINE TRANSPORTER"/>
    <property type="match status" value="1"/>
</dbReference>
<comment type="caution">
    <text evidence="7">The sequence shown here is derived from an EMBL/GenBank/DDBJ whole genome shotgun (WGS) entry which is preliminary data.</text>
</comment>
<dbReference type="GO" id="GO:0015187">
    <property type="term" value="F:glycine transmembrane transporter activity"/>
    <property type="evidence" value="ECO:0007669"/>
    <property type="project" value="TreeGrafter"/>
</dbReference>
<dbReference type="RefSeq" id="XP_067924046.1">
    <property type="nucleotide sequence ID" value="XM_068063974.1"/>
</dbReference>
<dbReference type="InterPro" id="IPR023395">
    <property type="entry name" value="MCP_dom_sf"/>
</dbReference>
<name>A0A2C6L171_9APIC</name>
<dbReference type="VEuPathDB" id="ToxoDB:CSUI_003779"/>
<sequence>MVGQSLAASSQERVQRSGGASLLGRLLSPPCGSSLSSSYLCSSSAFPPPPHLLSFGVCPGHRRNHASFPEFSSSSGLSPASSPSHPSRESLGCSSRPGFDRRHPVCGKPRSRGVRGRSCSSMSFPSVNGCPPVSLPLSQYIFSPALPRASSPVSPFGLPVDSSQMKNRALSPSCFSRSALSLFSSCPSPCPRRSHVSSSASSSYHRGHCCCCYVGAASMCSPRCFPLRKSVVSSFSPCRSHACHSLDVASCTSSLPDEVSRGASTAVKAKADEASRAKKARVDSGVAGALSGIACATILQPLDVIKTQQQQQQAPGTRHNPPSVGQICKRIYTMWGWRGFWRGLWPCLLRVGPGVGIYFYSLDFLTGSWKFVAAAAKKANAVSRLEEPSLVPSDGHNGSAQGSDREAGSLPLSNAVQKAEEETKAPPWYNAVVSAVARGVAVLVFNPISVIKTRVESSWVGLPQDLASPVSTFS</sequence>
<evidence type="ECO:0000256" key="2">
    <source>
        <dbReference type="ARBA" id="ARBA00022692"/>
    </source>
</evidence>
<feature type="compositionally biased region" description="Low complexity" evidence="6">
    <location>
        <begin position="69"/>
        <end position="92"/>
    </location>
</feature>